<proteinExistence type="predicted"/>
<evidence type="ECO:0008006" key="4">
    <source>
        <dbReference type="Google" id="ProtNLM"/>
    </source>
</evidence>
<feature type="chain" id="PRO_5011453442" description="TonB protein C-terminal" evidence="1">
    <location>
        <begin position="19"/>
        <end position="300"/>
    </location>
</feature>
<dbReference type="AlphaFoldDB" id="A0A1I4WBI0"/>
<dbReference type="SUPFAM" id="SSF74653">
    <property type="entry name" value="TolA/TonB C-terminal domain"/>
    <property type="match status" value="1"/>
</dbReference>
<accession>A0A1I4WBI0</accession>
<organism evidence="2 3">
    <name type="scientific">Paenimyroides ummariense</name>
    <dbReference type="NCBI Taxonomy" id="913024"/>
    <lineage>
        <taxon>Bacteria</taxon>
        <taxon>Pseudomonadati</taxon>
        <taxon>Bacteroidota</taxon>
        <taxon>Flavobacteriia</taxon>
        <taxon>Flavobacteriales</taxon>
        <taxon>Flavobacteriaceae</taxon>
        <taxon>Paenimyroides</taxon>
    </lineage>
</organism>
<evidence type="ECO:0000256" key="1">
    <source>
        <dbReference type="SAM" id="SignalP"/>
    </source>
</evidence>
<keyword evidence="3" id="KW-1185">Reference proteome</keyword>
<sequence length="300" mass="34764">MKNILLLFVLFVTSQIFAQEENQQENQQENNKVYSFVQTKAQPKEGIHQFMNNFINAFSLNGLPISNLFELKVKLRFIVEKDGSFSDIKIVSEDCVGAGEEAIRVLKTMPAWKPATHNGKMVRSAFTLPMKIRVDEDDKKLRETQEKSLNEIEEKNETISETYLKSLDNFLINTDLFEFKCNCIFVKKDNKKDLYYESQDESAYYQISVEKKDAKEAEQTIKDVKINMINQGFIVSEIQLSESKAVELTIYTRSYRPFSKSKMIVLYKEGYFIGIVISSEDPKIADAVTEHFKQTFKLKL</sequence>
<feature type="signal peptide" evidence="1">
    <location>
        <begin position="1"/>
        <end position="18"/>
    </location>
</feature>
<dbReference type="Gene3D" id="3.30.1150.10">
    <property type="match status" value="1"/>
</dbReference>
<evidence type="ECO:0000313" key="2">
    <source>
        <dbReference type="EMBL" id="SFN10702.1"/>
    </source>
</evidence>
<gene>
    <name evidence="2" type="ORF">SAMN05421741_101145</name>
</gene>
<dbReference type="Proteomes" id="UP000199036">
    <property type="component" value="Unassembled WGS sequence"/>
</dbReference>
<reference evidence="3" key="1">
    <citation type="submission" date="2016-10" db="EMBL/GenBank/DDBJ databases">
        <authorList>
            <person name="Varghese N."/>
            <person name="Submissions S."/>
        </authorList>
    </citation>
    <scope>NUCLEOTIDE SEQUENCE [LARGE SCALE GENOMIC DNA]</scope>
    <source>
        <strain evidence="3">DS-12</strain>
    </source>
</reference>
<evidence type="ECO:0000313" key="3">
    <source>
        <dbReference type="Proteomes" id="UP000199036"/>
    </source>
</evidence>
<dbReference type="OrthoDB" id="1095452at2"/>
<name>A0A1I4WBI0_9FLAO</name>
<dbReference type="EMBL" id="FOVI01000001">
    <property type="protein sequence ID" value="SFN10702.1"/>
    <property type="molecule type" value="Genomic_DNA"/>
</dbReference>
<protein>
    <recommendedName>
        <fullName evidence="4">TonB protein C-terminal</fullName>
    </recommendedName>
</protein>
<dbReference type="RefSeq" id="WP_091517535.1">
    <property type="nucleotide sequence ID" value="NZ_FOVI01000001.1"/>
</dbReference>
<keyword evidence="1" id="KW-0732">Signal</keyword>
<dbReference type="STRING" id="913024.SAMN05421741_101145"/>